<keyword evidence="2" id="KW-1133">Transmembrane helix</keyword>
<organism evidence="3 4">
    <name type="scientific">Winmispira thermophila (strain ATCC 700085 / DSM 6578 / Z-1203)</name>
    <name type="common">Spirochaeta thermophila</name>
    <dbReference type="NCBI Taxonomy" id="869211"/>
    <lineage>
        <taxon>Bacteria</taxon>
        <taxon>Pseudomonadati</taxon>
        <taxon>Spirochaetota</taxon>
        <taxon>Spirochaetia</taxon>
        <taxon>Winmispirales</taxon>
        <taxon>Winmispiraceae</taxon>
        <taxon>Winmispira</taxon>
    </lineage>
</organism>
<evidence type="ECO:0000313" key="3">
    <source>
        <dbReference type="EMBL" id="AEJ61533.1"/>
    </source>
</evidence>
<feature type="region of interest" description="Disordered" evidence="1">
    <location>
        <begin position="130"/>
        <end position="159"/>
    </location>
</feature>
<keyword evidence="4" id="KW-1185">Reference proteome</keyword>
<feature type="transmembrane region" description="Helical" evidence="2">
    <location>
        <begin position="6"/>
        <end position="24"/>
    </location>
</feature>
<dbReference type="STRING" id="869211.Spith_1268"/>
<name>G0GFB9_WINT7</name>
<evidence type="ECO:0008006" key="5">
    <source>
        <dbReference type="Google" id="ProtNLM"/>
    </source>
</evidence>
<dbReference type="Proteomes" id="UP000007254">
    <property type="component" value="Chromosome"/>
</dbReference>
<dbReference type="InterPro" id="IPR021218">
    <property type="entry name" value="DUF2784"/>
</dbReference>
<gene>
    <name evidence="3" type="ordered locus">Spith_1268</name>
</gene>
<accession>G0GFB9</accession>
<protein>
    <recommendedName>
        <fullName evidence="5">DUF2784 domain-containing protein</fullName>
    </recommendedName>
</protein>
<dbReference type="EMBL" id="CP002903">
    <property type="protein sequence ID" value="AEJ61533.1"/>
    <property type="molecule type" value="Genomic_DNA"/>
</dbReference>
<dbReference type="KEGG" id="stq:Spith_1268"/>
<evidence type="ECO:0000313" key="4">
    <source>
        <dbReference type="Proteomes" id="UP000007254"/>
    </source>
</evidence>
<keyword evidence="2" id="KW-0812">Transmembrane</keyword>
<dbReference type="Pfam" id="PF10861">
    <property type="entry name" value="DUF2784"/>
    <property type="match status" value="1"/>
</dbReference>
<feature type="transmembrane region" description="Helical" evidence="2">
    <location>
        <begin position="99"/>
        <end position="120"/>
    </location>
</feature>
<proteinExistence type="predicted"/>
<evidence type="ECO:0000256" key="2">
    <source>
        <dbReference type="SAM" id="Phobius"/>
    </source>
</evidence>
<feature type="transmembrane region" description="Helical" evidence="2">
    <location>
        <begin position="36"/>
        <end position="57"/>
    </location>
</feature>
<reference evidence="3 4" key="1">
    <citation type="submission" date="2011-06" db="EMBL/GenBank/DDBJ databases">
        <title>The complete genome of Spirochaeta thermophila DSM 6578.</title>
        <authorList>
            <consortium name="US DOE Joint Genome Institute (JGI-PGF)"/>
            <person name="Lucas S."/>
            <person name="Lapidus A."/>
            <person name="Bruce D."/>
            <person name="Goodwin L."/>
            <person name="Pitluck S."/>
            <person name="Peters L."/>
            <person name="Kyrpides N."/>
            <person name="Mavromatis K."/>
            <person name="Ivanova N."/>
            <person name="Mikailova N."/>
            <person name="Pagani I."/>
            <person name="Chertkov O."/>
            <person name="Detter J.C."/>
            <person name="Tapia R."/>
            <person name="Han C."/>
            <person name="Land M."/>
            <person name="Hauser L."/>
            <person name="Markowitz V."/>
            <person name="Cheng J.-F."/>
            <person name="Hugenholtz P."/>
            <person name="Woyke T."/>
            <person name="Wu D."/>
            <person name="Spring S."/>
            <person name="Merkhoffer B."/>
            <person name="Schneider S."/>
            <person name="Klenk H.-P."/>
            <person name="Eisen J.A."/>
        </authorList>
    </citation>
    <scope>NUCLEOTIDE SEQUENCE [LARGE SCALE GENOMIC DNA]</scope>
    <source>
        <strain evidence="4">ATCC 700085 / DSM 6578 / Z-1203</strain>
    </source>
</reference>
<sequence>MTRTLLVILDWFFLVFHTLFTLFNCTGWAFRATRRLNLATLLLTGASWGILGIWYGFGYCPCTDWHWQVREALGRPIDSPTYIHFLVRTLTGIDADVDLVIRATLGVYLSSLGLSLLFNLRDLVRKRRKRRGDHRRIAHPREEKSPHHRRGRGHQDQTH</sequence>
<dbReference type="HOGENOM" id="CLU_140372_0_0_12"/>
<keyword evidence="2" id="KW-0472">Membrane</keyword>
<dbReference type="AlphaFoldDB" id="G0GFB9"/>
<evidence type="ECO:0000256" key="1">
    <source>
        <dbReference type="SAM" id="MobiDB-lite"/>
    </source>
</evidence>